<organism evidence="5 6">
    <name type="scientific">Halanaerobium praevalens (strain ATCC 33744 / DSM 2228 / GSL)</name>
    <dbReference type="NCBI Taxonomy" id="572479"/>
    <lineage>
        <taxon>Bacteria</taxon>
        <taxon>Bacillati</taxon>
        <taxon>Bacillota</taxon>
        <taxon>Clostridia</taxon>
        <taxon>Halanaerobiales</taxon>
        <taxon>Halanaerobiaceae</taxon>
        <taxon>Halanaerobium</taxon>
    </lineage>
</organism>
<dbReference type="STRING" id="572479.Hprae_1840"/>
<proteinExistence type="predicted"/>
<gene>
    <name evidence="5" type="ordered locus">Hprae_1840</name>
</gene>
<keyword evidence="3" id="KW-1133">Transmembrane helix</keyword>
<dbReference type="GO" id="GO:0004222">
    <property type="term" value="F:metalloendopeptidase activity"/>
    <property type="evidence" value="ECO:0007669"/>
    <property type="project" value="TreeGrafter"/>
</dbReference>
<name>E3DQQ4_HALPG</name>
<keyword evidence="1" id="KW-0732">Signal</keyword>
<dbReference type="InterPro" id="IPR016047">
    <property type="entry name" value="M23ase_b-sheet_dom"/>
</dbReference>
<dbReference type="KEGG" id="hpk:Hprae_1840"/>
<dbReference type="PANTHER" id="PTHR21666">
    <property type="entry name" value="PEPTIDASE-RELATED"/>
    <property type="match status" value="1"/>
</dbReference>
<keyword evidence="6" id="KW-1185">Reference proteome</keyword>
<dbReference type="CDD" id="cd12797">
    <property type="entry name" value="M23_peptidase"/>
    <property type="match status" value="1"/>
</dbReference>
<evidence type="ECO:0000313" key="5">
    <source>
        <dbReference type="EMBL" id="ADO77965.1"/>
    </source>
</evidence>
<keyword evidence="3" id="KW-0472">Membrane</keyword>
<dbReference type="FunFam" id="2.70.70.10:FF:000006">
    <property type="entry name" value="M23 family peptidase"/>
    <property type="match status" value="1"/>
</dbReference>
<evidence type="ECO:0000256" key="3">
    <source>
        <dbReference type="SAM" id="Phobius"/>
    </source>
</evidence>
<evidence type="ECO:0000256" key="2">
    <source>
        <dbReference type="SAM" id="Coils"/>
    </source>
</evidence>
<dbReference type="InterPro" id="IPR011055">
    <property type="entry name" value="Dup_hybrid_motif"/>
</dbReference>
<reference evidence="6" key="1">
    <citation type="submission" date="2010-10" db="EMBL/GenBank/DDBJ databases">
        <title>The complete genome of Halanaerobium praevalens DSM 2228.</title>
        <authorList>
            <consortium name="US DOE Joint Genome Institute (JGI-PGF)"/>
            <person name="Lucas S."/>
            <person name="Copeland A."/>
            <person name="Lapidus A."/>
            <person name="Glavina del Rio T."/>
            <person name="Dalin E."/>
            <person name="Tice H."/>
            <person name="Bruce D."/>
            <person name="Goodwin L."/>
            <person name="Pitluck S."/>
            <person name="Kyrpides N."/>
            <person name="Mavromatis K."/>
            <person name="Ivanova N."/>
            <person name="Ovchinnikova G."/>
            <person name="Chertkov O."/>
            <person name="Detter J.C."/>
            <person name="Han C."/>
            <person name="Larimer F."/>
            <person name="Land M."/>
            <person name="Hauser L."/>
            <person name="Markowitz V."/>
            <person name="Cheng J.-F."/>
            <person name="Hugenholtz P."/>
            <person name="Woyke T."/>
            <person name="Wu D."/>
            <person name="Tindall B."/>
            <person name="Pomrenke H.G."/>
            <person name="Brambilla E."/>
            <person name="Klenk H.-P."/>
            <person name="Eisen J.A."/>
        </authorList>
    </citation>
    <scope>NUCLEOTIDE SEQUENCE [LARGE SCALE GENOMIC DNA]</scope>
    <source>
        <strain evidence="6">ATCC 33744 / DSM 2228 / GSL</strain>
    </source>
</reference>
<dbReference type="eggNOG" id="COG0739">
    <property type="taxonomic scope" value="Bacteria"/>
</dbReference>
<dbReference type="AlphaFoldDB" id="E3DQQ4"/>
<sequence>MKEKIKNFLLQKFHLKIVPDSAEKNIKTFSLTALYPVLGILILILILTSLFIGLGTYKIKYDSTQNQIKEAESTAAKNKFLKKELVKLKSDTDKLRNSLVMLNEYQHNVYQLLKNEDFDIKEEDFKLKDLELKNLDKPDLPQGGVFKSYEIKNQADLINNIKMNLSLLKKEIPVHNKRLAKFEHKIEEQKIKNRARPSIWPLADNGDGYISSHFGPRSDPKSHQNAFHEGLDVAVWYNTPVLAAAYGKVTHVGWKGGYGRAVIIDHGQGYKTLYGHLNGYKVKKGDYVKRGDTIALTGNSGRSTGPHLHYEVLVNSKPKNPLDYIGGR</sequence>
<protein>
    <submittedName>
        <fullName evidence="5">Peptidase M23</fullName>
    </submittedName>
</protein>
<reference evidence="5 6" key="2">
    <citation type="journal article" date="2011" name="Stand. Genomic Sci.">
        <title>Complete genome sequence of the extremely halophilic Halanaerobium praevalens type strain (GSL).</title>
        <authorList>
            <person name="Ivanova N."/>
            <person name="Sikorski J."/>
            <person name="Chertkov O."/>
            <person name="Nolan M."/>
            <person name="Lucas S."/>
            <person name="Hammon N."/>
            <person name="Deshpande S."/>
            <person name="Cheng J.F."/>
            <person name="Tapia R."/>
            <person name="Han C."/>
            <person name="Goodwin L."/>
            <person name="Pitluck S."/>
            <person name="Huntemann M."/>
            <person name="Liolios K."/>
            <person name="Pagani I."/>
            <person name="Mavromatis K."/>
            <person name="Ovchinikova G."/>
            <person name="Pati A."/>
            <person name="Chen A."/>
            <person name="Palaniappan K."/>
            <person name="Land M."/>
            <person name="Hauser L."/>
            <person name="Brambilla E.M."/>
            <person name="Kannan K.P."/>
            <person name="Rohde M."/>
            <person name="Tindall B.J."/>
            <person name="Goker M."/>
            <person name="Detter J.C."/>
            <person name="Woyke T."/>
            <person name="Bristow J."/>
            <person name="Eisen J.A."/>
            <person name="Markowitz V."/>
            <person name="Hugenholtz P."/>
            <person name="Kyrpides N.C."/>
            <person name="Klenk H.P."/>
            <person name="Lapidus A."/>
        </authorList>
    </citation>
    <scope>NUCLEOTIDE SEQUENCE [LARGE SCALE GENOMIC DNA]</scope>
    <source>
        <strain evidence="6">ATCC 33744 / DSM 2228 / GSL</strain>
    </source>
</reference>
<accession>E3DQQ4</accession>
<dbReference type="OrthoDB" id="9809488at2"/>
<dbReference type="PATRIC" id="fig|572479.3.peg.1873"/>
<evidence type="ECO:0000256" key="1">
    <source>
        <dbReference type="ARBA" id="ARBA00022729"/>
    </source>
</evidence>
<dbReference type="PANTHER" id="PTHR21666:SF289">
    <property type="entry name" value="L-ALA--D-GLU ENDOPEPTIDASE"/>
    <property type="match status" value="1"/>
</dbReference>
<feature type="domain" description="M23ase beta-sheet core" evidence="4">
    <location>
        <begin position="227"/>
        <end position="321"/>
    </location>
</feature>
<dbReference type="RefSeq" id="WP_014553982.1">
    <property type="nucleotide sequence ID" value="NC_017455.1"/>
</dbReference>
<feature type="transmembrane region" description="Helical" evidence="3">
    <location>
        <begin position="33"/>
        <end position="57"/>
    </location>
</feature>
<dbReference type="EMBL" id="CP002175">
    <property type="protein sequence ID" value="ADO77965.1"/>
    <property type="molecule type" value="Genomic_DNA"/>
</dbReference>
<feature type="coiled-coil region" evidence="2">
    <location>
        <begin position="54"/>
        <end position="98"/>
    </location>
</feature>
<keyword evidence="2" id="KW-0175">Coiled coil</keyword>
<dbReference type="InterPro" id="IPR050570">
    <property type="entry name" value="Cell_wall_metabolism_enzyme"/>
</dbReference>
<evidence type="ECO:0000259" key="4">
    <source>
        <dbReference type="Pfam" id="PF01551"/>
    </source>
</evidence>
<dbReference type="HOGENOM" id="CLU_029425_2_4_9"/>
<dbReference type="Pfam" id="PF01551">
    <property type="entry name" value="Peptidase_M23"/>
    <property type="match status" value="1"/>
</dbReference>
<dbReference type="SUPFAM" id="SSF51261">
    <property type="entry name" value="Duplicated hybrid motif"/>
    <property type="match status" value="1"/>
</dbReference>
<keyword evidence="3" id="KW-0812">Transmembrane</keyword>
<evidence type="ECO:0000313" key="6">
    <source>
        <dbReference type="Proteomes" id="UP000006866"/>
    </source>
</evidence>
<dbReference type="Proteomes" id="UP000006866">
    <property type="component" value="Chromosome"/>
</dbReference>
<dbReference type="Gene3D" id="2.70.70.10">
    <property type="entry name" value="Glucose Permease (Domain IIA)"/>
    <property type="match status" value="1"/>
</dbReference>